<name>A0A1I4VVW9_CHROL</name>
<dbReference type="Proteomes" id="UP000198769">
    <property type="component" value="Unassembled WGS sequence"/>
</dbReference>
<protein>
    <submittedName>
        <fullName evidence="1">Uncharacterized protein</fullName>
    </submittedName>
</protein>
<keyword evidence="2" id="KW-1185">Reference proteome</keyword>
<sequence>MPFNPSLLTEKLHHRDFDFFIFNENISEIIFNGDEIILKVIRVQKSEIPDFTSFIISAMGVSGSDERDIQNASIISSDQASMQQTITDFQIYWKIDLAIETYIKGDIQHIYEMDTEPSKNGYGSEISYGIETTTSFVYFFTHHFYY</sequence>
<evidence type="ECO:0000313" key="2">
    <source>
        <dbReference type="Proteomes" id="UP000198769"/>
    </source>
</evidence>
<accession>A0A1I4VVW9</accession>
<dbReference type="RefSeq" id="WP_090022925.1">
    <property type="nucleotide sequence ID" value="NZ_FOVD01000001.1"/>
</dbReference>
<organism evidence="1 2">
    <name type="scientific">Chryseobacterium oleae</name>
    <dbReference type="NCBI Taxonomy" id="491207"/>
    <lineage>
        <taxon>Bacteria</taxon>
        <taxon>Pseudomonadati</taxon>
        <taxon>Bacteroidota</taxon>
        <taxon>Flavobacteriia</taxon>
        <taxon>Flavobacteriales</taxon>
        <taxon>Weeksellaceae</taxon>
        <taxon>Chryseobacterium group</taxon>
        <taxon>Chryseobacterium</taxon>
    </lineage>
</organism>
<dbReference type="EMBL" id="FOVD01000001">
    <property type="protein sequence ID" value="SFN05345.1"/>
    <property type="molecule type" value="Genomic_DNA"/>
</dbReference>
<proteinExistence type="predicted"/>
<gene>
    <name evidence="1" type="ORF">SAMN05421594_0667</name>
</gene>
<dbReference type="AlphaFoldDB" id="A0A1I4VVW9"/>
<reference evidence="2" key="1">
    <citation type="submission" date="2016-10" db="EMBL/GenBank/DDBJ databases">
        <authorList>
            <person name="Varghese N."/>
            <person name="Submissions S."/>
        </authorList>
    </citation>
    <scope>NUCLEOTIDE SEQUENCE [LARGE SCALE GENOMIC DNA]</scope>
    <source>
        <strain evidence="2">DSM 25575</strain>
    </source>
</reference>
<evidence type="ECO:0000313" key="1">
    <source>
        <dbReference type="EMBL" id="SFN05345.1"/>
    </source>
</evidence>
<dbReference type="OrthoDB" id="1262967at2"/>